<comment type="subcellular location">
    <subcellularLocation>
        <location evidence="1 11">Cell outer membrane</location>
        <topology evidence="1 11">Multi-pass membrane protein</topology>
    </subcellularLocation>
</comment>
<comment type="caution">
    <text evidence="14">The sequence shown here is derived from an EMBL/GenBank/DDBJ whole genome shotgun (WGS) entry which is preliminary data.</text>
</comment>
<evidence type="ECO:0000256" key="7">
    <source>
        <dbReference type="ARBA" id="ARBA00023065"/>
    </source>
</evidence>
<keyword evidence="10 11" id="KW-0998">Cell outer membrane</keyword>
<evidence type="ECO:0000313" key="14">
    <source>
        <dbReference type="EMBL" id="RXK61696.1"/>
    </source>
</evidence>
<evidence type="ECO:0000313" key="15">
    <source>
        <dbReference type="Proteomes" id="UP000290204"/>
    </source>
</evidence>
<evidence type="ECO:0000256" key="10">
    <source>
        <dbReference type="ARBA" id="ARBA00023237"/>
    </source>
</evidence>
<proteinExistence type="inferred from homology"/>
<dbReference type="Gene3D" id="3.55.50.30">
    <property type="match status" value="1"/>
</dbReference>
<sequence length="1118" mass="125092">MLLRRKTISRISWRKKLLAMNLTVVLLLTACLQLSAGGFAQNVTLTEKNAPLQKIFRQIHKQTGYQFFYEDELLNKAGRININVKETPLEKALAICFENLPLTYKIVNKAITVMHKKVETPVASPSTAPAVIEVNGQVTDEEGKPLAGASVKIKGSALGKSTDAGGNFSLELPDAGGVLIISFIGYQTTEIAVTKAGNITVKLKPEETNMEEVVVTALGIKREEKQLGYAVQKVKAESVQTVKGVDMATSLTGQVSGLVIKNSTEFFARPTVELRGEGALLVVDGVAYGNMTLRDIPTDDIESINVLKGPTASALYGARASGGVLMVTTKKASAKGLSVNINSNTMFQLGFLAIPEVQSNYGRGQYGQIDNDYVWGPKLNAGNTARDWNPVTMQFEDNRPMLSLGKNNLKNFMQTGIVTNNNISVAQGGQNGGFRASFNHIHNKGQFPNAKLNMYNFTLSGEIKASDKFNLEGRMGVSRRQAPQIWGTGYGNQGYLYQLIMWTGPEYDIRDYRNYWKVPNKTQNWMYDAWYDNPYLIAYEKLNGIEQNTINASVTANYKFTNDLKLMLRLGYDVYSNTQTWRNPTSNIFSTRGGWNARGWYSINKTWGWSTDDDVMLSYEKKLGQFSIDAIAGANIYRWVDEGLSASTRNGLTSPTFFSLNGSVEPATITPAFQSYQKNSLYSRASIGWKNGLFIDFTGRNDWISAQPKNSRSYFYPSIGSSVVLSEFIKMPRFVDMWKVRGSWATFKTPAGVYATNRLYSTTTLAWNTMNSASYPDNLFGGDLLPTSARTWEVGTSAYLFKKRLHLDVAYFNKYYFNRQVSSTIPASSGFNTTLINTKETYVRKGFEITVDGSLIKKKKFEWYSTVNWSNQHRYYVDLDSTLSAKDLWTKKGARLDNYLDYYWLTDAQGNVIHNNGRPVDSDYRKRYGYTDPVFSFGFINTFTFGQFMAGLNIDGRIGGLMYNYVYDKMWDTGTNPESDNQYRYDETVNGLTNYVGKGVKVISGSVTYDNFGNIISDTRKYAINDVPVSYQDYAQNFRGGDFGVQKKTFVKLREISAGYRVPAKFFGKSGIKTLSVALTAQNVLLLTKFKFSDPDVDDENLNAPSQRVVGFNVKIGF</sequence>
<dbReference type="InterPro" id="IPR008969">
    <property type="entry name" value="CarboxyPept-like_regulatory"/>
</dbReference>
<dbReference type="SMART" id="SM00965">
    <property type="entry name" value="STN"/>
    <property type="match status" value="1"/>
</dbReference>
<evidence type="ECO:0000256" key="1">
    <source>
        <dbReference type="ARBA" id="ARBA00004571"/>
    </source>
</evidence>
<dbReference type="InterPro" id="IPR036942">
    <property type="entry name" value="Beta-barrel_TonB_sf"/>
</dbReference>
<dbReference type="InterPro" id="IPR023996">
    <property type="entry name" value="TonB-dep_OMP_SusC/RagA"/>
</dbReference>
<dbReference type="InterPro" id="IPR039426">
    <property type="entry name" value="TonB-dep_rcpt-like"/>
</dbReference>
<evidence type="ECO:0000259" key="13">
    <source>
        <dbReference type="SMART" id="SM00965"/>
    </source>
</evidence>
<keyword evidence="15" id="KW-1185">Reference proteome</keyword>
<dbReference type="NCBIfam" id="TIGR04056">
    <property type="entry name" value="OMP_RagA_SusC"/>
    <property type="match status" value="1"/>
</dbReference>
<dbReference type="InterPro" id="IPR011662">
    <property type="entry name" value="Secretin/TonB_short_N"/>
</dbReference>
<dbReference type="Gene3D" id="2.170.130.10">
    <property type="entry name" value="TonB-dependent receptor, plug domain"/>
    <property type="match status" value="1"/>
</dbReference>
<dbReference type="PANTHER" id="PTHR32552">
    <property type="entry name" value="FERRICHROME IRON RECEPTOR-RELATED"/>
    <property type="match status" value="1"/>
</dbReference>
<keyword evidence="9 11" id="KW-0472">Membrane</keyword>
<evidence type="ECO:0000256" key="5">
    <source>
        <dbReference type="ARBA" id="ARBA00022692"/>
    </source>
</evidence>
<evidence type="ECO:0000256" key="3">
    <source>
        <dbReference type="ARBA" id="ARBA00022452"/>
    </source>
</evidence>
<evidence type="ECO:0000256" key="8">
    <source>
        <dbReference type="ARBA" id="ARBA00023077"/>
    </source>
</evidence>
<protein>
    <submittedName>
        <fullName evidence="14">SusC/RagA family TonB-linked outer membrane protein</fullName>
    </submittedName>
</protein>
<dbReference type="InterPro" id="IPR000531">
    <property type="entry name" value="Beta-barrel_TonB"/>
</dbReference>
<dbReference type="Pfam" id="PF07660">
    <property type="entry name" value="STN"/>
    <property type="match status" value="1"/>
</dbReference>
<keyword evidence="6" id="KW-0408">Iron</keyword>
<evidence type="ECO:0000256" key="9">
    <source>
        <dbReference type="ARBA" id="ARBA00023136"/>
    </source>
</evidence>
<keyword evidence="5 11" id="KW-0812">Transmembrane</keyword>
<reference evidence="14 15" key="1">
    <citation type="submission" date="2019-01" db="EMBL/GenBank/DDBJ databases">
        <title>Lacibacter sp. strain TTM-7.</title>
        <authorList>
            <person name="Chen W.-M."/>
        </authorList>
    </citation>
    <scope>NUCLEOTIDE SEQUENCE [LARGE SCALE GENOMIC DNA]</scope>
    <source>
        <strain evidence="14 15">TTM-7</strain>
    </source>
</reference>
<dbReference type="AlphaFoldDB" id="A0A4Q1CL51"/>
<evidence type="ECO:0000256" key="11">
    <source>
        <dbReference type="PROSITE-ProRule" id="PRU01360"/>
    </source>
</evidence>
<evidence type="ECO:0000256" key="6">
    <source>
        <dbReference type="ARBA" id="ARBA00023004"/>
    </source>
</evidence>
<comment type="similarity">
    <text evidence="11 12">Belongs to the TonB-dependent receptor family.</text>
</comment>
<keyword evidence="8 12" id="KW-0798">TonB box</keyword>
<dbReference type="OrthoDB" id="9768177at2"/>
<keyword evidence="4" id="KW-0410">Iron transport</keyword>
<dbReference type="PROSITE" id="PS52016">
    <property type="entry name" value="TONB_DEPENDENT_REC_3"/>
    <property type="match status" value="1"/>
</dbReference>
<dbReference type="Proteomes" id="UP000290204">
    <property type="component" value="Unassembled WGS sequence"/>
</dbReference>
<dbReference type="NCBIfam" id="TIGR04057">
    <property type="entry name" value="SusC_RagA_signa"/>
    <property type="match status" value="1"/>
</dbReference>
<dbReference type="RefSeq" id="WP_129129068.1">
    <property type="nucleotide sequence ID" value="NZ_SDHW01000001.1"/>
</dbReference>
<accession>A0A4Q1CL51</accession>
<name>A0A4Q1CL51_9BACT</name>
<dbReference type="InterPro" id="IPR012910">
    <property type="entry name" value="Plug_dom"/>
</dbReference>
<dbReference type="SUPFAM" id="SSF49464">
    <property type="entry name" value="Carboxypeptidase regulatory domain-like"/>
    <property type="match status" value="1"/>
</dbReference>
<dbReference type="InterPro" id="IPR023997">
    <property type="entry name" value="TonB-dep_OMP_SusC/RagA_CS"/>
</dbReference>
<dbReference type="InterPro" id="IPR037066">
    <property type="entry name" value="Plug_dom_sf"/>
</dbReference>
<keyword evidence="7" id="KW-0406">Ion transport</keyword>
<dbReference type="SUPFAM" id="SSF56935">
    <property type="entry name" value="Porins"/>
    <property type="match status" value="1"/>
</dbReference>
<dbReference type="Pfam" id="PF07715">
    <property type="entry name" value="Plug"/>
    <property type="match status" value="1"/>
</dbReference>
<dbReference type="Gene3D" id="2.60.40.1120">
    <property type="entry name" value="Carboxypeptidase-like, regulatory domain"/>
    <property type="match status" value="1"/>
</dbReference>
<dbReference type="Gene3D" id="2.40.170.20">
    <property type="entry name" value="TonB-dependent receptor, beta-barrel domain"/>
    <property type="match status" value="1"/>
</dbReference>
<dbReference type="Pfam" id="PF13715">
    <property type="entry name" value="CarbopepD_reg_2"/>
    <property type="match status" value="1"/>
</dbReference>
<dbReference type="PROSITE" id="PS51257">
    <property type="entry name" value="PROKAR_LIPOPROTEIN"/>
    <property type="match status" value="1"/>
</dbReference>
<dbReference type="Pfam" id="PF00593">
    <property type="entry name" value="TonB_dep_Rec_b-barrel"/>
    <property type="match status" value="1"/>
</dbReference>
<evidence type="ECO:0000256" key="4">
    <source>
        <dbReference type="ARBA" id="ARBA00022496"/>
    </source>
</evidence>
<evidence type="ECO:0000256" key="2">
    <source>
        <dbReference type="ARBA" id="ARBA00022448"/>
    </source>
</evidence>
<feature type="domain" description="Secretin/TonB short N-terminal" evidence="13">
    <location>
        <begin position="65"/>
        <end position="116"/>
    </location>
</feature>
<keyword evidence="2 11" id="KW-0813">Transport</keyword>
<keyword evidence="3 11" id="KW-1134">Transmembrane beta strand</keyword>
<evidence type="ECO:0000256" key="12">
    <source>
        <dbReference type="RuleBase" id="RU003357"/>
    </source>
</evidence>
<organism evidence="14 15">
    <name type="scientific">Lacibacter luteus</name>
    <dbReference type="NCBI Taxonomy" id="2508719"/>
    <lineage>
        <taxon>Bacteria</taxon>
        <taxon>Pseudomonadati</taxon>
        <taxon>Bacteroidota</taxon>
        <taxon>Chitinophagia</taxon>
        <taxon>Chitinophagales</taxon>
        <taxon>Chitinophagaceae</taxon>
        <taxon>Lacibacter</taxon>
    </lineage>
</organism>
<gene>
    <name evidence="14" type="ORF">ESA94_01390</name>
</gene>
<dbReference type="EMBL" id="SDHW01000001">
    <property type="protein sequence ID" value="RXK61696.1"/>
    <property type="molecule type" value="Genomic_DNA"/>
</dbReference>
<dbReference type="GO" id="GO:0009279">
    <property type="term" value="C:cell outer membrane"/>
    <property type="evidence" value="ECO:0007669"/>
    <property type="project" value="UniProtKB-SubCell"/>
</dbReference>
<dbReference type="PANTHER" id="PTHR32552:SF81">
    <property type="entry name" value="TONB-DEPENDENT OUTER MEMBRANE RECEPTOR"/>
    <property type="match status" value="1"/>
</dbReference>
<dbReference type="GO" id="GO:0006826">
    <property type="term" value="P:iron ion transport"/>
    <property type="evidence" value="ECO:0007669"/>
    <property type="project" value="UniProtKB-KW"/>
</dbReference>